<proteinExistence type="predicted"/>
<gene>
    <name evidence="1" type="ORF">Tco_0990284</name>
</gene>
<name>A0ABQ5EX66_9ASTR</name>
<reference evidence="1" key="1">
    <citation type="journal article" date="2022" name="Int. J. Mol. Sci.">
        <title>Draft Genome of Tanacetum Coccineum: Genomic Comparison of Closely Related Tanacetum-Family Plants.</title>
        <authorList>
            <person name="Yamashiro T."/>
            <person name="Shiraishi A."/>
            <person name="Nakayama K."/>
            <person name="Satake H."/>
        </authorList>
    </citation>
    <scope>NUCLEOTIDE SEQUENCE</scope>
</reference>
<evidence type="ECO:0000313" key="1">
    <source>
        <dbReference type="EMBL" id="GJT55230.1"/>
    </source>
</evidence>
<dbReference type="Proteomes" id="UP001151760">
    <property type="component" value="Unassembled WGS sequence"/>
</dbReference>
<protein>
    <submittedName>
        <fullName evidence="1">Uncharacterized protein</fullName>
    </submittedName>
</protein>
<organism evidence="1 2">
    <name type="scientific">Tanacetum coccineum</name>
    <dbReference type="NCBI Taxonomy" id="301880"/>
    <lineage>
        <taxon>Eukaryota</taxon>
        <taxon>Viridiplantae</taxon>
        <taxon>Streptophyta</taxon>
        <taxon>Embryophyta</taxon>
        <taxon>Tracheophyta</taxon>
        <taxon>Spermatophyta</taxon>
        <taxon>Magnoliopsida</taxon>
        <taxon>eudicotyledons</taxon>
        <taxon>Gunneridae</taxon>
        <taxon>Pentapetalae</taxon>
        <taxon>asterids</taxon>
        <taxon>campanulids</taxon>
        <taxon>Asterales</taxon>
        <taxon>Asteraceae</taxon>
        <taxon>Asteroideae</taxon>
        <taxon>Anthemideae</taxon>
        <taxon>Anthemidinae</taxon>
        <taxon>Tanacetum</taxon>
    </lineage>
</organism>
<reference evidence="1" key="2">
    <citation type="submission" date="2022-01" db="EMBL/GenBank/DDBJ databases">
        <authorList>
            <person name="Yamashiro T."/>
            <person name="Shiraishi A."/>
            <person name="Satake H."/>
            <person name="Nakayama K."/>
        </authorList>
    </citation>
    <scope>NUCLEOTIDE SEQUENCE</scope>
</reference>
<comment type="caution">
    <text evidence="1">The sequence shown here is derived from an EMBL/GenBank/DDBJ whole genome shotgun (WGS) entry which is preliminary data.</text>
</comment>
<keyword evidence="2" id="KW-1185">Reference proteome</keyword>
<evidence type="ECO:0000313" key="2">
    <source>
        <dbReference type="Proteomes" id="UP001151760"/>
    </source>
</evidence>
<accession>A0ABQ5EX66</accession>
<dbReference type="EMBL" id="BQNB010016738">
    <property type="protein sequence ID" value="GJT55230.1"/>
    <property type="molecule type" value="Genomic_DNA"/>
</dbReference>
<sequence length="182" mass="21281">MVNKIETPKSKEPERALEEELKDLNLKLPVLEVLAHASMYNAILDKYVESLELGKNRHKEDEHMPLILGTPFLTTARAKIKFHKGSMTLKAGKYKIRFVTTLKFPSKIEERIERDLNPMIPTNYVNRRVLEWEEIIKICQENEIGFIKWRFKVFDDKNLIGHNFFFYELEKEGSTAKAEGVA</sequence>